<evidence type="ECO:0000313" key="3">
    <source>
        <dbReference type="EMBL" id="KAK4752852.1"/>
    </source>
</evidence>
<evidence type="ECO:0000256" key="2">
    <source>
        <dbReference type="SAM" id="SignalP"/>
    </source>
</evidence>
<feature type="chain" id="PRO_5042815812" evidence="2">
    <location>
        <begin position="26"/>
        <end position="81"/>
    </location>
</feature>
<accession>A0AAN7PQR5</accession>
<evidence type="ECO:0000313" key="4">
    <source>
        <dbReference type="Proteomes" id="UP001345219"/>
    </source>
</evidence>
<dbReference type="PANTHER" id="PTHR37908:SF3">
    <property type="entry name" value="TRANSMEMBRANE PROTEIN"/>
    <property type="match status" value="1"/>
</dbReference>
<dbReference type="AlphaFoldDB" id="A0AAN7PQR5"/>
<feature type="signal peptide" evidence="2">
    <location>
        <begin position="1"/>
        <end position="25"/>
    </location>
</feature>
<gene>
    <name evidence="3" type="ORF">SAY87_021650</name>
</gene>
<name>A0AAN7PQR5_9MYRT</name>
<keyword evidence="2" id="KW-0732">Signal</keyword>
<keyword evidence="4" id="KW-1185">Reference proteome</keyword>
<dbReference type="Proteomes" id="UP001345219">
    <property type="component" value="Chromosome 16"/>
</dbReference>
<dbReference type="PANTHER" id="PTHR37908">
    <property type="entry name" value="TRANSMEMBRANE PROTEIN"/>
    <property type="match status" value="1"/>
</dbReference>
<feature type="compositionally biased region" description="Basic and acidic residues" evidence="1">
    <location>
        <begin position="27"/>
        <end position="36"/>
    </location>
</feature>
<evidence type="ECO:0000256" key="1">
    <source>
        <dbReference type="SAM" id="MobiDB-lite"/>
    </source>
</evidence>
<feature type="region of interest" description="Disordered" evidence="1">
    <location>
        <begin position="25"/>
        <end position="45"/>
    </location>
</feature>
<organism evidence="3 4">
    <name type="scientific">Trapa incisa</name>
    <dbReference type="NCBI Taxonomy" id="236973"/>
    <lineage>
        <taxon>Eukaryota</taxon>
        <taxon>Viridiplantae</taxon>
        <taxon>Streptophyta</taxon>
        <taxon>Embryophyta</taxon>
        <taxon>Tracheophyta</taxon>
        <taxon>Spermatophyta</taxon>
        <taxon>Magnoliopsida</taxon>
        <taxon>eudicotyledons</taxon>
        <taxon>Gunneridae</taxon>
        <taxon>Pentapetalae</taxon>
        <taxon>rosids</taxon>
        <taxon>malvids</taxon>
        <taxon>Myrtales</taxon>
        <taxon>Lythraceae</taxon>
        <taxon>Trapa</taxon>
    </lineage>
</organism>
<comment type="caution">
    <text evidence="3">The sequence shown here is derived from an EMBL/GenBank/DDBJ whole genome shotgun (WGS) entry which is preliminary data.</text>
</comment>
<protein>
    <submittedName>
        <fullName evidence="3">Uncharacterized protein</fullName>
    </submittedName>
</protein>
<sequence length="81" mass="8619">MGRSCFLWILLIAVLLAVSVSQGSGRKMMESAEHETSSAQFEETGGNSRVMIEVMDYADPGPNVNPRTGIALSPPLPPSQG</sequence>
<proteinExistence type="predicted"/>
<reference evidence="3 4" key="1">
    <citation type="journal article" date="2023" name="Hortic Res">
        <title>Pangenome of water caltrop reveals structural variations and asymmetric subgenome divergence after allopolyploidization.</title>
        <authorList>
            <person name="Zhang X."/>
            <person name="Chen Y."/>
            <person name="Wang L."/>
            <person name="Yuan Y."/>
            <person name="Fang M."/>
            <person name="Shi L."/>
            <person name="Lu R."/>
            <person name="Comes H.P."/>
            <person name="Ma Y."/>
            <person name="Chen Y."/>
            <person name="Huang G."/>
            <person name="Zhou Y."/>
            <person name="Zheng Z."/>
            <person name="Qiu Y."/>
        </authorList>
    </citation>
    <scope>NUCLEOTIDE SEQUENCE [LARGE SCALE GENOMIC DNA]</scope>
    <source>
        <tissue evidence="3">Roots</tissue>
    </source>
</reference>
<dbReference type="EMBL" id="JAXIOK010000016">
    <property type="protein sequence ID" value="KAK4752852.1"/>
    <property type="molecule type" value="Genomic_DNA"/>
</dbReference>